<dbReference type="EMBL" id="KV429055">
    <property type="protein sequence ID" value="KZT69802.1"/>
    <property type="molecule type" value="Genomic_DNA"/>
</dbReference>
<keyword evidence="4" id="KW-1185">Reference proteome</keyword>
<organism evidence="3 4">
    <name type="scientific">Daedalea quercina L-15889</name>
    <dbReference type="NCBI Taxonomy" id="1314783"/>
    <lineage>
        <taxon>Eukaryota</taxon>
        <taxon>Fungi</taxon>
        <taxon>Dikarya</taxon>
        <taxon>Basidiomycota</taxon>
        <taxon>Agaricomycotina</taxon>
        <taxon>Agaricomycetes</taxon>
        <taxon>Polyporales</taxon>
        <taxon>Fomitopsis</taxon>
    </lineage>
</organism>
<dbReference type="OrthoDB" id="2576334at2759"/>
<protein>
    <recommendedName>
        <fullName evidence="5">Transmembrane protein</fullName>
    </recommendedName>
</protein>
<evidence type="ECO:0000313" key="4">
    <source>
        <dbReference type="Proteomes" id="UP000076727"/>
    </source>
</evidence>
<feature type="region of interest" description="Disordered" evidence="1">
    <location>
        <begin position="298"/>
        <end position="330"/>
    </location>
</feature>
<dbReference type="AlphaFoldDB" id="A0A165QQT3"/>
<evidence type="ECO:0000256" key="1">
    <source>
        <dbReference type="SAM" id="MobiDB-lite"/>
    </source>
</evidence>
<feature type="compositionally biased region" description="Polar residues" evidence="1">
    <location>
        <begin position="476"/>
        <end position="487"/>
    </location>
</feature>
<feature type="transmembrane region" description="Helical" evidence="2">
    <location>
        <begin position="335"/>
        <end position="357"/>
    </location>
</feature>
<feature type="region of interest" description="Disordered" evidence="1">
    <location>
        <begin position="457"/>
        <end position="497"/>
    </location>
</feature>
<evidence type="ECO:0000313" key="3">
    <source>
        <dbReference type="EMBL" id="KZT69802.1"/>
    </source>
</evidence>
<reference evidence="3 4" key="1">
    <citation type="journal article" date="2016" name="Mol. Biol. Evol.">
        <title>Comparative Genomics of Early-Diverging Mushroom-Forming Fungi Provides Insights into the Origins of Lignocellulose Decay Capabilities.</title>
        <authorList>
            <person name="Nagy L.G."/>
            <person name="Riley R."/>
            <person name="Tritt A."/>
            <person name="Adam C."/>
            <person name="Daum C."/>
            <person name="Floudas D."/>
            <person name="Sun H."/>
            <person name="Yadav J.S."/>
            <person name="Pangilinan J."/>
            <person name="Larsson K.H."/>
            <person name="Matsuura K."/>
            <person name="Barry K."/>
            <person name="Labutti K."/>
            <person name="Kuo R."/>
            <person name="Ohm R.A."/>
            <person name="Bhattacharya S.S."/>
            <person name="Shirouzu T."/>
            <person name="Yoshinaga Y."/>
            <person name="Martin F.M."/>
            <person name="Grigoriev I.V."/>
            <person name="Hibbett D.S."/>
        </authorList>
    </citation>
    <scope>NUCLEOTIDE SEQUENCE [LARGE SCALE GENOMIC DNA]</scope>
    <source>
        <strain evidence="3 4">L-15889</strain>
    </source>
</reference>
<evidence type="ECO:0000256" key="2">
    <source>
        <dbReference type="SAM" id="Phobius"/>
    </source>
</evidence>
<proteinExistence type="predicted"/>
<keyword evidence="2" id="KW-1133">Transmembrane helix</keyword>
<keyword evidence="2" id="KW-0812">Transmembrane</keyword>
<dbReference type="Gene3D" id="2.60.120.260">
    <property type="entry name" value="Galactose-binding domain-like"/>
    <property type="match status" value="1"/>
</dbReference>
<keyword evidence="2" id="KW-0472">Membrane</keyword>
<evidence type="ECO:0008006" key="5">
    <source>
        <dbReference type="Google" id="ProtNLM"/>
    </source>
</evidence>
<dbReference type="Proteomes" id="UP000076727">
    <property type="component" value="Unassembled WGS sequence"/>
</dbReference>
<gene>
    <name evidence="3" type="ORF">DAEQUDRAFT_726112</name>
</gene>
<sequence length="497" mass="52487">MASPDLLPYNVSLTDQSAIIRFFPHRDGAVDDNWNVTYSGSSFAKWSYDNTFGAGVSSHRTTLVGAYILIDWAGTAVWLYGTGEKGSYSVRIGQESLVEGQGDADGLLFSQTGLTYGLHTANLTVLAGEVSITGAIITVGMGESGTVLQTRNISATENNTSPPTGNPVFDGNENWSVDNLYTNQSSGYPCIATSTLDATLSFTVNESVGFVIYGSDDWQQGLFTVAVTSDDIGATDSVTNSTIQYSPRALWTQVGLPKYLATGLDRSATYQVEIQNLGANFNLASVVVYDAIPGPSPSSSGALSSGTAPSPTSGPVASSSSSSSSSNTSHSHTSAIIAGVVVGGASVVLIFLFAMWWRRRRRQRLLDEVSAPNPFVEDPPKHEPGTSMIPPLKTDCPHAASSSSLPSGSGTNSAAGASSTPGESTEPESLMGEVRPRILPYAGSDFYETIGSRLHERDAGPAIQPPLYDPAWAELNTHQPSQTPLQRTRTRKPQPAV</sequence>
<name>A0A165QQT3_9APHY</name>
<dbReference type="STRING" id="1314783.A0A165QQT3"/>
<feature type="compositionally biased region" description="Basic residues" evidence="1">
    <location>
        <begin position="488"/>
        <end position="497"/>
    </location>
</feature>
<feature type="region of interest" description="Disordered" evidence="1">
    <location>
        <begin position="371"/>
        <end position="433"/>
    </location>
</feature>
<accession>A0A165QQT3</accession>
<feature type="compositionally biased region" description="Low complexity" evidence="1">
    <location>
        <begin position="399"/>
        <end position="429"/>
    </location>
</feature>